<gene>
    <name evidence="1" type="ORF">GCM10009819_36060</name>
</gene>
<dbReference type="RefSeq" id="WP_344378257.1">
    <property type="nucleotide sequence ID" value="NZ_BAAAPW010000007.1"/>
</dbReference>
<keyword evidence="2" id="KW-1185">Reference proteome</keyword>
<protein>
    <recommendedName>
        <fullName evidence="3">Alpha/beta hydrolase</fullName>
    </recommendedName>
</protein>
<dbReference type="Proteomes" id="UP001501196">
    <property type="component" value="Unassembled WGS sequence"/>
</dbReference>
<reference evidence="1 2" key="1">
    <citation type="journal article" date="2019" name="Int. J. Syst. Evol. Microbiol.">
        <title>The Global Catalogue of Microorganisms (GCM) 10K type strain sequencing project: providing services to taxonomists for standard genome sequencing and annotation.</title>
        <authorList>
            <consortium name="The Broad Institute Genomics Platform"/>
            <consortium name="The Broad Institute Genome Sequencing Center for Infectious Disease"/>
            <person name="Wu L."/>
            <person name="Ma J."/>
        </authorList>
    </citation>
    <scope>NUCLEOTIDE SEQUENCE [LARGE SCALE GENOMIC DNA]</scope>
    <source>
        <strain evidence="1 2">JCM 15672</strain>
    </source>
</reference>
<name>A0ABN2UXD6_9MICO</name>
<evidence type="ECO:0000313" key="1">
    <source>
        <dbReference type="EMBL" id="GAA2045442.1"/>
    </source>
</evidence>
<evidence type="ECO:0008006" key="3">
    <source>
        <dbReference type="Google" id="ProtNLM"/>
    </source>
</evidence>
<evidence type="ECO:0000313" key="2">
    <source>
        <dbReference type="Proteomes" id="UP001501196"/>
    </source>
</evidence>
<accession>A0ABN2UXD6</accession>
<dbReference type="EMBL" id="BAAAPW010000007">
    <property type="protein sequence ID" value="GAA2045442.1"/>
    <property type="molecule type" value="Genomic_DNA"/>
</dbReference>
<sequence length="182" mass="19485">MSLLVCFLTGRSDPANTALSPAQLALLDALPVGAGERIDVNFPYAAASGPWRRTPLAVASVRNGRDYLGSRRPGFARRYAAEVRPVLAAADRTLVLAGSCGLELLANLRLDRHALAGLHVLAFGPVARSHPPVSLETVVGRTDLLARRWAPRADHVIGAGHLDYLASPEFRAIAARAVERLR</sequence>
<comment type="caution">
    <text evidence="1">The sequence shown here is derived from an EMBL/GenBank/DDBJ whole genome shotgun (WGS) entry which is preliminary data.</text>
</comment>
<organism evidence="1 2">
    <name type="scientific">Agromyces tropicus</name>
    <dbReference type="NCBI Taxonomy" id="555371"/>
    <lineage>
        <taxon>Bacteria</taxon>
        <taxon>Bacillati</taxon>
        <taxon>Actinomycetota</taxon>
        <taxon>Actinomycetes</taxon>
        <taxon>Micrococcales</taxon>
        <taxon>Microbacteriaceae</taxon>
        <taxon>Agromyces</taxon>
    </lineage>
</organism>
<proteinExistence type="predicted"/>